<reference evidence="2 3" key="1">
    <citation type="journal article" date="2018" name="Elife">
        <title>Firefly genomes illuminate parallel origins of bioluminescence in beetles.</title>
        <authorList>
            <person name="Fallon T.R."/>
            <person name="Lower S.E."/>
            <person name="Chang C.H."/>
            <person name="Bessho-Uehara M."/>
            <person name="Martin G.J."/>
            <person name="Bewick A.J."/>
            <person name="Behringer M."/>
            <person name="Debat H.J."/>
            <person name="Wong I."/>
            <person name="Day J.C."/>
            <person name="Suvorov A."/>
            <person name="Silva C.J."/>
            <person name="Stanger-Hall K.F."/>
            <person name="Hall D.W."/>
            <person name="Schmitz R.J."/>
            <person name="Nelson D.R."/>
            <person name="Lewis S.M."/>
            <person name="Shigenobu S."/>
            <person name="Bybee S.M."/>
            <person name="Larracuente A.M."/>
            <person name="Oba Y."/>
            <person name="Weng J.K."/>
        </authorList>
    </citation>
    <scope>NUCLEOTIDE SEQUENCE [LARGE SCALE GENOMIC DNA]</scope>
    <source>
        <strain evidence="2">1611_PpyrPB1</strain>
        <tissue evidence="2">Whole body</tissue>
    </source>
</reference>
<proteinExistence type="predicted"/>
<dbReference type="PANTHER" id="PTHR34239">
    <property type="entry name" value="APPLE DOMAIN-CONTAINING PROTEIN"/>
    <property type="match status" value="1"/>
</dbReference>
<comment type="caution">
    <text evidence="2">The sequence shown here is derived from an EMBL/GenBank/DDBJ whole genome shotgun (WGS) entry which is preliminary data.</text>
</comment>
<dbReference type="InParanoid" id="A0A5N4ATY0"/>
<evidence type="ECO:0000313" key="3">
    <source>
        <dbReference type="Proteomes" id="UP000327044"/>
    </source>
</evidence>
<feature type="compositionally biased region" description="Basic residues" evidence="1">
    <location>
        <begin position="130"/>
        <end position="142"/>
    </location>
</feature>
<dbReference type="EMBL" id="VVIM01000004">
    <property type="protein sequence ID" value="KAB0800835.1"/>
    <property type="molecule type" value="Genomic_DNA"/>
</dbReference>
<dbReference type="Proteomes" id="UP000327044">
    <property type="component" value="Unassembled WGS sequence"/>
</dbReference>
<gene>
    <name evidence="2" type="ORF">PPYR_06574</name>
</gene>
<name>A0A5N4ATY0_PHOPY</name>
<sequence>MGKLLMIFLGKSEQTEESRKVLEVAGDTARLIADLQFAESQSRRILVGSGLNTKFKATIDDSPTDEWLFGGDLTERIRTAKSLERSSSDLKKTITKKAPENFLNSQRPSTAKRPQKFHQKLDGRVLPHQRSNHHQTFRHKYQRQSEKPHTSSWTQASRQQRRQ</sequence>
<dbReference type="AlphaFoldDB" id="A0A5N4ATY0"/>
<organism evidence="2 3">
    <name type="scientific">Photinus pyralis</name>
    <name type="common">Common eastern firefly</name>
    <name type="synonym">Lampyris pyralis</name>
    <dbReference type="NCBI Taxonomy" id="7054"/>
    <lineage>
        <taxon>Eukaryota</taxon>
        <taxon>Metazoa</taxon>
        <taxon>Ecdysozoa</taxon>
        <taxon>Arthropoda</taxon>
        <taxon>Hexapoda</taxon>
        <taxon>Insecta</taxon>
        <taxon>Pterygota</taxon>
        <taxon>Neoptera</taxon>
        <taxon>Endopterygota</taxon>
        <taxon>Coleoptera</taxon>
        <taxon>Polyphaga</taxon>
        <taxon>Elateriformia</taxon>
        <taxon>Elateroidea</taxon>
        <taxon>Lampyridae</taxon>
        <taxon>Lampyrinae</taxon>
        <taxon>Photinus</taxon>
    </lineage>
</organism>
<feature type="region of interest" description="Disordered" evidence="1">
    <location>
        <begin position="84"/>
        <end position="163"/>
    </location>
</feature>
<dbReference type="PANTHER" id="PTHR34239:SF2">
    <property type="entry name" value="TRANSPOSABLE ELEMENT P TRANSPOSASE_THAP9 CONSERVED DOMAIN-CONTAINING PROTEIN"/>
    <property type="match status" value="1"/>
</dbReference>
<keyword evidence="3" id="KW-1185">Reference proteome</keyword>
<evidence type="ECO:0000256" key="1">
    <source>
        <dbReference type="SAM" id="MobiDB-lite"/>
    </source>
</evidence>
<protein>
    <submittedName>
        <fullName evidence="2">Uncharacterized protein</fullName>
    </submittedName>
</protein>
<evidence type="ECO:0000313" key="2">
    <source>
        <dbReference type="EMBL" id="KAB0800835.1"/>
    </source>
</evidence>
<accession>A0A5N4ATY0</accession>
<feature type="compositionally biased region" description="Polar residues" evidence="1">
    <location>
        <begin position="150"/>
        <end position="163"/>
    </location>
</feature>